<evidence type="ECO:0000313" key="8">
    <source>
        <dbReference type="Proteomes" id="UP000544090"/>
    </source>
</evidence>
<name>A0A7X6HEY0_9MICC</name>
<dbReference type="EMBL" id="JAAZSQ010000016">
    <property type="protein sequence ID" value="NKX55826.1"/>
    <property type="molecule type" value="Genomic_DNA"/>
</dbReference>
<dbReference type="PANTHER" id="PTHR30028:SF0">
    <property type="entry name" value="PROTEIN ALUMINUM SENSITIVE 3"/>
    <property type="match status" value="1"/>
</dbReference>
<proteinExistence type="inferred from homology"/>
<accession>A0A7X6HEY0</accession>
<feature type="transmembrane region" description="Helical" evidence="6">
    <location>
        <begin position="6"/>
        <end position="27"/>
    </location>
</feature>
<feature type="transmembrane region" description="Helical" evidence="6">
    <location>
        <begin position="117"/>
        <end position="137"/>
    </location>
</feature>
<keyword evidence="4 6" id="KW-1133">Transmembrane helix</keyword>
<reference evidence="7 8" key="1">
    <citation type="submission" date="2020-04" db="EMBL/GenBank/DDBJ databases">
        <title>Arthrobacter sp. nov.</title>
        <authorList>
            <person name="Liu S."/>
        </authorList>
    </citation>
    <scope>NUCLEOTIDE SEQUENCE [LARGE SCALE GENOMIC DNA]</scope>
    <source>
        <strain evidence="7 8">E918</strain>
    </source>
</reference>
<feature type="transmembrane region" description="Helical" evidence="6">
    <location>
        <begin position="34"/>
        <end position="54"/>
    </location>
</feature>
<evidence type="ECO:0000256" key="4">
    <source>
        <dbReference type="ARBA" id="ARBA00022989"/>
    </source>
</evidence>
<dbReference type="InterPro" id="IPR005226">
    <property type="entry name" value="UPF0014_fam"/>
</dbReference>
<dbReference type="GO" id="GO:0005886">
    <property type="term" value="C:plasma membrane"/>
    <property type="evidence" value="ECO:0007669"/>
    <property type="project" value="TreeGrafter"/>
</dbReference>
<evidence type="ECO:0000256" key="1">
    <source>
        <dbReference type="ARBA" id="ARBA00004141"/>
    </source>
</evidence>
<comment type="caution">
    <text evidence="7">The sequence shown here is derived from an EMBL/GenBank/DDBJ whole genome shotgun (WGS) entry which is preliminary data.</text>
</comment>
<evidence type="ECO:0000256" key="6">
    <source>
        <dbReference type="SAM" id="Phobius"/>
    </source>
</evidence>
<evidence type="ECO:0000256" key="3">
    <source>
        <dbReference type="ARBA" id="ARBA00022692"/>
    </source>
</evidence>
<evidence type="ECO:0000256" key="2">
    <source>
        <dbReference type="ARBA" id="ARBA00005268"/>
    </source>
</evidence>
<dbReference type="PANTHER" id="PTHR30028">
    <property type="entry name" value="UPF0014 INNER MEMBRANE PROTEIN YBBM-RELATED"/>
    <property type="match status" value="1"/>
</dbReference>
<organism evidence="7 8">
    <name type="scientific">Arthrobacter mobilis</name>
    <dbReference type="NCBI Taxonomy" id="2724944"/>
    <lineage>
        <taxon>Bacteria</taxon>
        <taxon>Bacillati</taxon>
        <taxon>Actinomycetota</taxon>
        <taxon>Actinomycetes</taxon>
        <taxon>Micrococcales</taxon>
        <taxon>Micrococcaceae</taxon>
        <taxon>Arthrobacter</taxon>
    </lineage>
</organism>
<keyword evidence="3 6" id="KW-0812">Transmembrane</keyword>
<evidence type="ECO:0000256" key="5">
    <source>
        <dbReference type="ARBA" id="ARBA00023136"/>
    </source>
</evidence>
<dbReference type="Pfam" id="PF03649">
    <property type="entry name" value="UPF0014"/>
    <property type="match status" value="1"/>
</dbReference>
<comment type="subcellular location">
    <subcellularLocation>
        <location evidence="1">Membrane</location>
        <topology evidence="1">Multi-pass membrane protein</topology>
    </subcellularLocation>
</comment>
<keyword evidence="5 6" id="KW-0472">Membrane</keyword>
<feature type="transmembrane region" description="Helical" evidence="6">
    <location>
        <begin position="211"/>
        <end position="234"/>
    </location>
</feature>
<feature type="transmembrane region" description="Helical" evidence="6">
    <location>
        <begin position="90"/>
        <end position="111"/>
    </location>
</feature>
<gene>
    <name evidence="7" type="ORF">HGG74_15025</name>
</gene>
<dbReference type="AlphaFoldDB" id="A0A7X6HEY0"/>
<keyword evidence="8" id="KW-1185">Reference proteome</keyword>
<protein>
    <submittedName>
        <fullName evidence="7">ABC transporter permease</fullName>
    </submittedName>
</protein>
<feature type="transmembrane region" description="Helical" evidence="6">
    <location>
        <begin position="60"/>
        <end position="78"/>
    </location>
</feature>
<sequence>MLNTGPAVWALLAVLLPVAAAVARSALGLPVRQLLAAGLRALLQLAGVAVAIAVLSRSAVLSAGFLLLMVLVAAWTAARRIGGNTGVHLAVLPILAGAAPVAGLMFAAGVLPPLPLAWLAVCGQLIGGAMTATSLAGRRIGAELALRHGEVEAGLALGLEPRAARALVARPVAHEALLPALDQTRTVGMVTLPGAFVGLVLGGASPIDAGLVQLLVLVSLLVVEAIAVAVLAFLAESGMIRPPHTGDTAQA</sequence>
<comment type="similarity">
    <text evidence="2">Belongs to the UPF0014 family.</text>
</comment>
<evidence type="ECO:0000313" key="7">
    <source>
        <dbReference type="EMBL" id="NKX55826.1"/>
    </source>
</evidence>
<dbReference type="Proteomes" id="UP000544090">
    <property type="component" value="Unassembled WGS sequence"/>
</dbReference>
<feature type="transmembrane region" description="Helical" evidence="6">
    <location>
        <begin position="187"/>
        <end position="205"/>
    </location>
</feature>